<dbReference type="Pfam" id="PF00355">
    <property type="entry name" value="Rieske"/>
    <property type="match status" value="1"/>
</dbReference>
<feature type="domain" description="Rieske" evidence="6">
    <location>
        <begin position="16"/>
        <end position="119"/>
    </location>
</feature>
<dbReference type="RefSeq" id="XP_008618794.1">
    <property type="nucleotide sequence ID" value="XM_008620572.1"/>
</dbReference>
<name>T0PQT3_SAPDV</name>
<dbReference type="PANTHER" id="PTHR40261:SF1">
    <property type="entry name" value="RIESKE DOMAIN-CONTAINING PROTEIN"/>
    <property type="match status" value="1"/>
</dbReference>
<dbReference type="eggNOG" id="ENOG502SUM5">
    <property type="taxonomic scope" value="Eukaryota"/>
</dbReference>
<dbReference type="EMBL" id="JH767202">
    <property type="protein sequence ID" value="EQC27864.1"/>
    <property type="molecule type" value="Genomic_DNA"/>
</dbReference>
<organism evidence="7 8">
    <name type="scientific">Saprolegnia diclina (strain VS20)</name>
    <dbReference type="NCBI Taxonomy" id="1156394"/>
    <lineage>
        <taxon>Eukaryota</taxon>
        <taxon>Sar</taxon>
        <taxon>Stramenopiles</taxon>
        <taxon>Oomycota</taxon>
        <taxon>Saprolegniomycetes</taxon>
        <taxon>Saprolegniales</taxon>
        <taxon>Saprolegniaceae</taxon>
        <taxon>Saprolegnia</taxon>
    </lineage>
</organism>
<keyword evidence="4" id="KW-0411">Iron-sulfur</keyword>
<evidence type="ECO:0000256" key="4">
    <source>
        <dbReference type="ARBA" id="ARBA00023014"/>
    </source>
</evidence>
<dbReference type="InterPro" id="IPR036922">
    <property type="entry name" value="Rieske_2Fe-2S_sf"/>
</dbReference>
<dbReference type="Proteomes" id="UP000030762">
    <property type="component" value="Unassembled WGS sequence"/>
</dbReference>
<evidence type="ECO:0000256" key="3">
    <source>
        <dbReference type="ARBA" id="ARBA00023004"/>
    </source>
</evidence>
<evidence type="ECO:0000256" key="2">
    <source>
        <dbReference type="ARBA" id="ARBA00022723"/>
    </source>
</evidence>
<evidence type="ECO:0000313" key="7">
    <source>
        <dbReference type="EMBL" id="EQC27864.1"/>
    </source>
</evidence>
<dbReference type="GeneID" id="19955171"/>
<dbReference type="CDD" id="cd03467">
    <property type="entry name" value="Rieske"/>
    <property type="match status" value="1"/>
</dbReference>
<keyword evidence="8" id="KW-1185">Reference proteome</keyword>
<keyword evidence="5" id="KW-0175">Coiled coil</keyword>
<evidence type="ECO:0000256" key="5">
    <source>
        <dbReference type="SAM" id="Coils"/>
    </source>
</evidence>
<dbReference type="InParanoid" id="T0PQT3"/>
<dbReference type="Gene3D" id="2.102.10.10">
    <property type="entry name" value="Rieske [2Fe-2S] iron-sulphur domain"/>
    <property type="match status" value="1"/>
</dbReference>
<keyword evidence="1" id="KW-0001">2Fe-2S</keyword>
<dbReference type="GO" id="GO:0046872">
    <property type="term" value="F:metal ion binding"/>
    <property type="evidence" value="ECO:0007669"/>
    <property type="project" value="UniProtKB-KW"/>
</dbReference>
<dbReference type="GO" id="GO:0051537">
    <property type="term" value="F:2 iron, 2 sulfur cluster binding"/>
    <property type="evidence" value="ECO:0007669"/>
    <property type="project" value="UniProtKB-KW"/>
</dbReference>
<reference evidence="7 8" key="1">
    <citation type="submission" date="2012-04" db="EMBL/GenBank/DDBJ databases">
        <title>The Genome Sequence of Saprolegnia declina VS20.</title>
        <authorList>
            <consortium name="The Broad Institute Genome Sequencing Platform"/>
            <person name="Russ C."/>
            <person name="Nusbaum C."/>
            <person name="Tyler B."/>
            <person name="van West P."/>
            <person name="Dieguez-Uribeondo J."/>
            <person name="de Bruijn I."/>
            <person name="Tripathy S."/>
            <person name="Jiang R."/>
            <person name="Young S.K."/>
            <person name="Zeng Q."/>
            <person name="Gargeya S."/>
            <person name="Fitzgerald M."/>
            <person name="Haas B."/>
            <person name="Abouelleil A."/>
            <person name="Alvarado L."/>
            <person name="Arachchi H.M."/>
            <person name="Berlin A."/>
            <person name="Chapman S.B."/>
            <person name="Goldberg J."/>
            <person name="Griggs A."/>
            <person name="Gujja S."/>
            <person name="Hansen M."/>
            <person name="Howarth C."/>
            <person name="Imamovic A."/>
            <person name="Larimer J."/>
            <person name="McCowen C."/>
            <person name="Montmayeur A."/>
            <person name="Murphy C."/>
            <person name="Neiman D."/>
            <person name="Pearson M."/>
            <person name="Priest M."/>
            <person name="Roberts A."/>
            <person name="Saif S."/>
            <person name="Shea T."/>
            <person name="Sisk P."/>
            <person name="Sykes S."/>
            <person name="Wortman J."/>
            <person name="Nusbaum C."/>
            <person name="Birren B."/>
        </authorList>
    </citation>
    <scope>NUCLEOTIDE SEQUENCE [LARGE SCALE GENOMIC DNA]</scope>
    <source>
        <strain evidence="7 8">VS20</strain>
    </source>
</reference>
<evidence type="ECO:0000259" key="6">
    <source>
        <dbReference type="PROSITE" id="PS51296"/>
    </source>
</evidence>
<proteinExistence type="predicted"/>
<evidence type="ECO:0000313" key="8">
    <source>
        <dbReference type="Proteomes" id="UP000030762"/>
    </source>
</evidence>
<dbReference type="SUPFAM" id="SSF50022">
    <property type="entry name" value="ISP domain"/>
    <property type="match status" value="1"/>
</dbReference>
<dbReference type="PANTHER" id="PTHR40261">
    <property type="match status" value="1"/>
</dbReference>
<accession>T0PQT3</accession>
<sequence>MIGRRWCHAVGQEVIASVVALQALPPTHALKFKWGGQVDAFVLLDEARPVAFVNQCSHVALEMDWNDAEFLAHGVIQCKVHGALFDPTTGACLRPPPRCKMLRHLFQIPIEVDADGNVVTTSSPTTLRPRAEAIPLDDAYRRQKLARLQSALEHEASEAQIEIDRVNERARRMVQQAREAKLHKPK</sequence>
<gene>
    <name evidence="7" type="ORF">SDRG_14444</name>
</gene>
<keyword evidence="2" id="KW-0479">Metal-binding</keyword>
<keyword evidence="3" id="KW-0408">Iron</keyword>
<dbReference type="InterPro" id="IPR017941">
    <property type="entry name" value="Rieske_2Fe-2S"/>
</dbReference>
<dbReference type="VEuPathDB" id="FungiDB:SDRG_14444"/>
<evidence type="ECO:0000256" key="1">
    <source>
        <dbReference type="ARBA" id="ARBA00022714"/>
    </source>
</evidence>
<dbReference type="AlphaFoldDB" id="T0PQT3"/>
<feature type="coiled-coil region" evidence="5">
    <location>
        <begin position="142"/>
        <end position="176"/>
    </location>
</feature>
<dbReference type="PROSITE" id="PS51296">
    <property type="entry name" value="RIESKE"/>
    <property type="match status" value="1"/>
</dbReference>
<protein>
    <recommendedName>
        <fullName evidence="6">Rieske domain-containing protein</fullName>
    </recommendedName>
</protein>
<dbReference type="OMA" id="CKVHAAF"/>
<dbReference type="OrthoDB" id="68627at2759"/>